<proteinExistence type="predicted"/>
<evidence type="ECO:0000256" key="1">
    <source>
        <dbReference type="SAM" id="MobiDB-lite"/>
    </source>
</evidence>
<evidence type="ECO:0000313" key="4">
    <source>
        <dbReference type="Proteomes" id="UP000094444"/>
    </source>
</evidence>
<dbReference type="OrthoDB" id="10325591at2759"/>
<dbReference type="AlphaFoldDB" id="A0A2P5HKG9"/>
<dbReference type="Proteomes" id="UP000094444">
    <property type="component" value="Unassembled WGS sequence"/>
</dbReference>
<reference evidence="3" key="1">
    <citation type="submission" date="2017-09" db="EMBL/GenBank/DDBJ databases">
        <title>Polyketide synthases of a Diaporthe helianthi virulent isolate.</title>
        <authorList>
            <person name="Baroncelli R."/>
        </authorList>
    </citation>
    <scope>NUCLEOTIDE SEQUENCE [LARGE SCALE GENOMIC DNA]</scope>
    <source>
        <strain evidence="3">7/96</strain>
    </source>
</reference>
<dbReference type="EMBL" id="MAVT02001505">
    <property type="protein sequence ID" value="POS70737.1"/>
    <property type="molecule type" value="Genomic_DNA"/>
</dbReference>
<name>A0A2P5HKG9_DIAHE</name>
<organism evidence="3 4">
    <name type="scientific">Diaporthe helianthi</name>
    <dbReference type="NCBI Taxonomy" id="158607"/>
    <lineage>
        <taxon>Eukaryota</taxon>
        <taxon>Fungi</taxon>
        <taxon>Dikarya</taxon>
        <taxon>Ascomycota</taxon>
        <taxon>Pezizomycotina</taxon>
        <taxon>Sordariomycetes</taxon>
        <taxon>Sordariomycetidae</taxon>
        <taxon>Diaporthales</taxon>
        <taxon>Diaporthaceae</taxon>
        <taxon>Diaporthe</taxon>
    </lineage>
</organism>
<keyword evidence="2" id="KW-0732">Signal</keyword>
<comment type="caution">
    <text evidence="3">The sequence shown here is derived from an EMBL/GenBank/DDBJ whole genome shotgun (WGS) entry which is preliminary data.</text>
</comment>
<evidence type="ECO:0008006" key="5">
    <source>
        <dbReference type="Google" id="ProtNLM"/>
    </source>
</evidence>
<feature type="chain" id="PRO_5015151094" description="Secreted protein" evidence="2">
    <location>
        <begin position="20"/>
        <end position="173"/>
    </location>
</feature>
<sequence length="173" mass="18178">MAPILPSIVFFIQILVAAGQLQSAPPNSSWISHLRVLGDGCSSATAEVTPDSSSFTITWKLNQPDQGLGANGSQATEGPRKLACGVAFVLEMPSAQSNRSAIFLDSERSGTWQLEAGSQARIKSSMAALSDLWPSEPQPVELPASGPFQVSSPIYASGQDDGAEGSVETVEWD</sequence>
<dbReference type="InParanoid" id="A0A2P5HKG9"/>
<feature type="region of interest" description="Disordered" evidence="1">
    <location>
        <begin position="134"/>
        <end position="173"/>
    </location>
</feature>
<accession>A0A2P5HKG9</accession>
<gene>
    <name evidence="3" type="ORF">DHEL01_v210871</name>
</gene>
<evidence type="ECO:0000313" key="3">
    <source>
        <dbReference type="EMBL" id="POS70737.1"/>
    </source>
</evidence>
<keyword evidence="4" id="KW-1185">Reference proteome</keyword>
<feature type="signal peptide" evidence="2">
    <location>
        <begin position="1"/>
        <end position="19"/>
    </location>
</feature>
<protein>
    <recommendedName>
        <fullName evidence="5">Secreted protein</fullName>
    </recommendedName>
</protein>
<evidence type="ECO:0000256" key="2">
    <source>
        <dbReference type="SAM" id="SignalP"/>
    </source>
</evidence>